<dbReference type="Gene3D" id="2.170.260.10">
    <property type="entry name" value="paz domain"/>
    <property type="match status" value="1"/>
</dbReference>
<dbReference type="SMART" id="SM00950">
    <property type="entry name" value="Piwi"/>
    <property type="match status" value="1"/>
</dbReference>
<feature type="domain" description="Piwi" evidence="10">
    <location>
        <begin position="589"/>
        <end position="879"/>
    </location>
</feature>
<evidence type="ECO:0000256" key="1">
    <source>
        <dbReference type="ARBA" id="ARBA00004496"/>
    </source>
</evidence>
<dbReference type="RefSeq" id="XP_015598605.1">
    <property type="nucleotide sequence ID" value="XM_015743119.2"/>
</dbReference>
<dbReference type="PROSITE" id="PS50821">
    <property type="entry name" value="PAZ"/>
    <property type="match status" value="1"/>
</dbReference>
<dbReference type="InterPro" id="IPR036085">
    <property type="entry name" value="PAZ_dom_sf"/>
</dbReference>
<dbReference type="SMART" id="SM00949">
    <property type="entry name" value="PAZ"/>
    <property type="match status" value="1"/>
</dbReference>
<dbReference type="FunFam" id="2.170.260.10:FF:000003">
    <property type="entry name" value="Piwi-like RNA-mediated gene silencing 2"/>
    <property type="match status" value="1"/>
</dbReference>
<dbReference type="Pfam" id="PF02170">
    <property type="entry name" value="PAZ"/>
    <property type="match status" value="1"/>
</dbReference>
<dbReference type="GO" id="GO:0140965">
    <property type="term" value="P:secondary piRNA processing"/>
    <property type="evidence" value="ECO:0007669"/>
    <property type="project" value="UniProtKB-ARBA"/>
</dbReference>
<dbReference type="CDD" id="cd04658">
    <property type="entry name" value="Piwi_piwi-like_Euk"/>
    <property type="match status" value="1"/>
</dbReference>
<dbReference type="KEGG" id="ccin:107269361"/>
<feature type="compositionally biased region" description="Low complexity" evidence="8">
    <location>
        <begin position="60"/>
        <end position="74"/>
    </location>
</feature>
<keyword evidence="6" id="KW-0943">RNA-mediated gene silencing</keyword>
<name>A0AAJ7C0M9_CEPCN</name>
<dbReference type="Gene3D" id="3.30.420.10">
    <property type="entry name" value="Ribonuclease H-like superfamily/Ribonuclease H"/>
    <property type="match status" value="1"/>
</dbReference>
<evidence type="ECO:0000256" key="8">
    <source>
        <dbReference type="SAM" id="MobiDB-lite"/>
    </source>
</evidence>
<organism evidence="11 12">
    <name type="scientific">Cephus cinctus</name>
    <name type="common">Wheat stem sawfly</name>
    <dbReference type="NCBI Taxonomy" id="211228"/>
    <lineage>
        <taxon>Eukaryota</taxon>
        <taxon>Metazoa</taxon>
        <taxon>Ecdysozoa</taxon>
        <taxon>Arthropoda</taxon>
        <taxon>Hexapoda</taxon>
        <taxon>Insecta</taxon>
        <taxon>Pterygota</taxon>
        <taxon>Neoptera</taxon>
        <taxon>Endopterygota</taxon>
        <taxon>Hymenoptera</taxon>
        <taxon>Cephoidea</taxon>
        <taxon>Cephidae</taxon>
        <taxon>Cephus</taxon>
    </lineage>
</organism>
<dbReference type="Pfam" id="PF23278">
    <property type="entry name" value="Piwi_N"/>
    <property type="match status" value="1"/>
</dbReference>
<accession>A0AAJ7C0M9</accession>
<sequence>MGDELGPRAWGRGRGRGRAQTQGQEAPAAASGVRPAQEGRGYRPGAQAPAPYARPPGPHQQQPQVARPPVRGVQGSLSRVGRTGGSMDVDVSAESVGRGTTGGGDTAEASSYGRGAIRGRRPLLSDQLITRPRDLVSKKGVSGYPLTLTTNYFEILAKKEWCLYQYHVDFCPEEDRIAVRKGLLRLHKEKLGGNGYIFDGSVLFTSHPLQEKLEFVSTRQSDEAEIKITIRFVTVLDKSNHTYVQFFNILMRKFLHHLKLQQVGRNYFDPRAKIQITEYMLELWPGYITAIKQHDHGILMCAEISHKVMRKQSILNLLEDARRKNDRDYRAQFLAEVIGMTVLTDYNNNTYRIDDVNFDLTPESTFERGKEKISYIDYYRTRYQIQIRQRHQPLLLSQSKMKNRQTGSKDLVYLVPELCRATGLTDEMKSNFNLMKSVSNHTRIGPQARIQRLMTLNSRLHAEPAVIQDLTEWDLKLERSLLNVQGRLLNQEQIVFGRNKKIRSGEQADWASGFRGAEMFVTTELKEWVLVVTSRSGRDAEKFFENLSRTSRPMGFNIKPPKYYELREDRAGNYTDALENIMSSSKPQLIMCVVPNNRADRYSAIKKKCCVDRPVCSQVVLAKNLNPQKGGMSIATKIAIQLNCKIGGAAWSVEVPSGGLMVVGFDVCHDTVNKNKDIGAMVASLDKSLSRYYSAVTMHRNGEELSNNLSMNLVNAVQKYQQVNKALPTRIILYRDGVSDGEIPYVYSHEGRMIREKLAVLYGDPKLVKMAIIIVTKRVNTRLFANGNVNPPPGTVVDDGITDPARYDFFIVSQFVRQGAVAPTSYNVISDNVGLDADKLQRFTYKMCHMYFNWAGTVSVPAPCQYAHKLAFLVGQYLHQQPSTALENLLYFL</sequence>
<evidence type="ECO:0000256" key="7">
    <source>
        <dbReference type="ARBA" id="ARBA00038291"/>
    </source>
</evidence>
<dbReference type="GO" id="GO:0005737">
    <property type="term" value="C:cytoplasm"/>
    <property type="evidence" value="ECO:0007669"/>
    <property type="project" value="UniProtKB-SubCell"/>
</dbReference>
<protein>
    <submittedName>
        <fullName evidence="12">Piwi-like protein Siwi isoform X1</fullName>
    </submittedName>
</protein>
<dbReference type="PANTHER" id="PTHR22891">
    <property type="entry name" value="EUKARYOTIC TRANSLATION INITIATION FACTOR 2C"/>
    <property type="match status" value="1"/>
</dbReference>
<evidence type="ECO:0000256" key="5">
    <source>
        <dbReference type="ARBA" id="ARBA00022884"/>
    </source>
</evidence>
<keyword evidence="4" id="KW-0221">Differentiation</keyword>
<dbReference type="Pfam" id="PF02171">
    <property type="entry name" value="Piwi"/>
    <property type="match status" value="1"/>
</dbReference>
<gene>
    <name evidence="12" type="primary">LOC107269361</name>
</gene>
<dbReference type="SUPFAM" id="SSF53098">
    <property type="entry name" value="Ribonuclease H-like"/>
    <property type="match status" value="1"/>
</dbReference>
<dbReference type="GO" id="GO:0003723">
    <property type="term" value="F:RNA binding"/>
    <property type="evidence" value="ECO:0007669"/>
    <property type="project" value="UniProtKB-KW"/>
</dbReference>
<keyword evidence="3" id="KW-0963">Cytoplasm</keyword>
<keyword evidence="11" id="KW-1185">Reference proteome</keyword>
<comment type="subcellular location">
    <subcellularLocation>
        <location evidence="1">Cytoplasm</location>
    </subcellularLocation>
</comment>
<dbReference type="Proteomes" id="UP000694920">
    <property type="component" value="Unplaced"/>
</dbReference>
<keyword evidence="5" id="KW-0694">RNA-binding</keyword>
<dbReference type="InterPro" id="IPR036397">
    <property type="entry name" value="RNaseH_sf"/>
</dbReference>
<evidence type="ECO:0000313" key="11">
    <source>
        <dbReference type="Proteomes" id="UP000694920"/>
    </source>
</evidence>
<dbReference type="InterPro" id="IPR003100">
    <property type="entry name" value="PAZ_dom"/>
</dbReference>
<dbReference type="SUPFAM" id="SSF101690">
    <property type="entry name" value="PAZ domain"/>
    <property type="match status" value="1"/>
</dbReference>
<dbReference type="GeneID" id="107269361"/>
<comment type="similarity">
    <text evidence="7">Belongs to the argonaute family. Piwi subfamily.</text>
</comment>
<evidence type="ECO:0000313" key="12">
    <source>
        <dbReference type="RefSeq" id="XP_015598605.1"/>
    </source>
</evidence>
<dbReference type="GO" id="GO:0030154">
    <property type="term" value="P:cell differentiation"/>
    <property type="evidence" value="ECO:0007669"/>
    <property type="project" value="UniProtKB-KW"/>
</dbReference>
<dbReference type="InterPro" id="IPR012337">
    <property type="entry name" value="RNaseH-like_sf"/>
</dbReference>
<evidence type="ECO:0000256" key="4">
    <source>
        <dbReference type="ARBA" id="ARBA00022782"/>
    </source>
</evidence>
<evidence type="ECO:0000256" key="3">
    <source>
        <dbReference type="ARBA" id="ARBA00022490"/>
    </source>
</evidence>
<evidence type="ECO:0000259" key="10">
    <source>
        <dbReference type="PROSITE" id="PS50822"/>
    </source>
</evidence>
<dbReference type="FunFam" id="3.30.420.10:FF:000014">
    <property type="entry name" value="Piwi-like RNA-mediated gene silencing 1"/>
    <property type="match status" value="1"/>
</dbReference>
<reference evidence="12" key="1">
    <citation type="submission" date="2025-08" db="UniProtKB">
        <authorList>
            <consortium name="RefSeq"/>
        </authorList>
    </citation>
    <scope>IDENTIFICATION</scope>
</reference>
<dbReference type="AlphaFoldDB" id="A0AAJ7C0M9"/>
<feature type="domain" description="PAZ" evidence="9">
    <location>
        <begin position="313"/>
        <end position="423"/>
    </location>
</feature>
<feature type="region of interest" description="Disordered" evidence="8">
    <location>
        <begin position="1"/>
        <end position="112"/>
    </location>
</feature>
<dbReference type="InterPro" id="IPR003165">
    <property type="entry name" value="Piwi"/>
</dbReference>
<proteinExistence type="inferred from homology"/>
<dbReference type="Gene3D" id="3.40.50.2300">
    <property type="match status" value="1"/>
</dbReference>
<dbReference type="CDD" id="cd02845">
    <property type="entry name" value="PAZ_piwi_like"/>
    <property type="match status" value="1"/>
</dbReference>
<evidence type="ECO:0000256" key="6">
    <source>
        <dbReference type="ARBA" id="ARBA00023158"/>
    </source>
</evidence>
<dbReference type="PROSITE" id="PS50822">
    <property type="entry name" value="PIWI"/>
    <property type="match status" value="1"/>
</dbReference>
<keyword evidence="2" id="KW-0217">Developmental protein</keyword>
<evidence type="ECO:0000256" key="2">
    <source>
        <dbReference type="ARBA" id="ARBA00022473"/>
    </source>
</evidence>
<evidence type="ECO:0000259" key="9">
    <source>
        <dbReference type="PROSITE" id="PS50821"/>
    </source>
</evidence>